<dbReference type="CDD" id="cd07989">
    <property type="entry name" value="LPLAT_AGPAT-like"/>
    <property type="match status" value="1"/>
</dbReference>
<dbReference type="PANTHER" id="PTHR43767">
    <property type="entry name" value="LONG-CHAIN-FATTY-ACID--COA LIGASE"/>
    <property type="match status" value="1"/>
</dbReference>
<dbReference type="InterPro" id="IPR033640">
    <property type="entry name" value="FAR_C"/>
</dbReference>
<proteinExistence type="predicted"/>
<dbReference type="Pfam" id="PF00550">
    <property type="entry name" value="PP-binding"/>
    <property type="match status" value="1"/>
</dbReference>
<evidence type="ECO:0000313" key="6">
    <source>
        <dbReference type="Proteomes" id="UP000067626"/>
    </source>
</evidence>
<evidence type="ECO:0000259" key="4">
    <source>
        <dbReference type="PROSITE" id="PS50075"/>
    </source>
</evidence>
<dbReference type="InterPro" id="IPR045851">
    <property type="entry name" value="AMP-bd_C_sf"/>
</dbReference>
<evidence type="ECO:0000313" key="5">
    <source>
        <dbReference type="EMBL" id="AKT36153.1"/>
    </source>
</evidence>
<dbReference type="GO" id="GO:0016746">
    <property type="term" value="F:acyltransferase activity"/>
    <property type="evidence" value="ECO:0007669"/>
    <property type="project" value="InterPro"/>
</dbReference>
<sequence>MTDRLHSSTNGVHPTGADDHLALTHGSPQRPPLHPARVLAGKRLVVVGGTGFLGKVWLSMLLARFPEIEHLYLLVRPKADQSPEERFWSQIVPSPVFDPVREQHPGEAFEAFIRQKITPVAGDIVEPLLGLSGLLPTLTGKIDAVVNVAGVVDFNPPLDEALEVNAFGVKNLAELARALGAAVLHTSTCYVAGYRSGLIEEVNPQEVPFPRSQGTTWYGASCPKRTLERSHWDPQREIDECLDIVKQARQRCDDAFRQSAFLDQAKHNLEKRGEPSRGRALDNELAKVKRKFIKDHLTEAGQERALFWGWTNIYTYTKSIGEQVLAASGVPFTIVRPAVIESACEYPCVGWNEGINTSAPLLYLMSKGQVQILGDHDVRLDLIPVDMVCSGMIASLCELIEGTAPAVYQYGSTDGNGCRMTRYLELMGLYKRRQVQDGKRTTVFDMISQYFEPRGITLKQYETHGSRRIANTLEGLGGLLRKASVGPAAALLKPAAKALESAARVEAQTAMINEVFKPFTAEGDWVFSCANTRAAFDRMPPDERAAFIWYPEKIDWRHWMFEIHLPGLERWVFPEIDARFKRELKALRPYDHLIDMLDELTERHGHALALQRLTDEGLTRTSYLELREAALATATRLRALGLAPGDRVILAGQNQPAWPIAYFGILCAGGVAVPVDPGLEAPQLANIARSSTATIALWDDGVDARIGDTARSTIPGLRTFDLEQFTEPLAEGEGVAQPAYRPHTEDLASVIYTSGTTGEPKGVMLTHGNFTALMAALMPVFPLGARDRVLSVLPLHHTFEFTCGLLLPLSQGARIIYLDELQADRLSEGLRQGRVTAMVGVPALWQMLERRIMARVKEEGKVTETAVGWGMELNRLLGKRFGVNAGRLFFGSVHDALGGNVRYLISGGAALPKDTAEVFSGLGLHLSEGYGLTEASPVLTVAKASARSRAGHVGKPIPGVSIKIQNPDASGVGEVYARGPNVMKGYFGNSEATSQAIDGDGWLHTGDLGKLDKRGQLVIVGRAKEVIVSANGENVYPDDVENLLGKPEQVKELVIVGIDDPRGGERVACLAVPEPLTEGEGAAARTERREKALAALREAIQKLPKAVQPSVVHLYDADLPRTVTRKVKRNEAKEILARLAKASLPPPVEAGASGAVRHALATIANRKAAALSPAMTLKGDLGFDSLMGMELSVALEAQSGRPVDPTRLARCETVGDVEVLMAEAGAAALVTTGHDEVVEEEQEPIRLPPVVADAAKKVLTSAQMGFYGKVMRPTVYGRAYIPHNRNTIVASNHASHLDMGLVKYALGGYGDGLVSLAAQDYFFEDRWRRAYFENLTNLAPFDRKGGLRQALRQAGEVLERGRTVLIFPEGTRSPDGAVHEFKSVIGHLALTHDVDILPVYLGGTFEALPKGRALPTRRGVVARIGPPLTVADLRRLTAGMKPTVAYRKVAELTHKAVLALRDGSVLDLSRVERIDEAEAQKEHPLVTLFREVKARHLPGKVEQAVTYYVTLGPEADAKWTLRVGPESCEVHLGKPEGGQADCVLKTTPEIFTKMIREGYVPGPVEIMSGQVKSNDASLLLLFPRVFALGDSFRPGDGGPGIAPAHEGQAQVEVER</sequence>
<accession>A0A0K1E6H3</accession>
<evidence type="ECO:0000256" key="3">
    <source>
        <dbReference type="SAM" id="MobiDB-lite"/>
    </source>
</evidence>
<dbReference type="Gene3D" id="3.30.300.30">
    <property type="match status" value="1"/>
</dbReference>
<dbReference type="InterPro" id="IPR050237">
    <property type="entry name" value="ATP-dep_AMP-bd_enzyme"/>
</dbReference>
<dbReference type="InterPro" id="IPR006162">
    <property type="entry name" value="Ppantetheine_attach_site"/>
</dbReference>
<dbReference type="GO" id="GO:0016878">
    <property type="term" value="F:acid-thiol ligase activity"/>
    <property type="evidence" value="ECO:0007669"/>
    <property type="project" value="UniProtKB-ARBA"/>
</dbReference>
<name>A0A0K1E6H3_CHOCO</name>
<dbReference type="KEGG" id="ccro:CMC5_002670"/>
<gene>
    <name evidence="5" type="ORF">CMC5_002670</name>
</gene>
<dbReference type="PROSITE" id="PS00012">
    <property type="entry name" value="PHOSPHOPANTETHEINE"/>
    <property type="match status" value="1"/>
</dbReference>
<dbReference type="PROSITE" id="PS50075">
    <property type="entry name" value="CARRIER"/>
    <property type="match status" value="1"/>
</dbReference>
<dbReference type="Gene3D" id="3.40.50.12780">
    <property type="entry name" value="N-terminal domain of ligase-like"/>
    <property type="match status" value="1"/>
</dbReference>
<evidence type="ECO:0000256" key="1">
    <source>
        <dbReference type="ARBA" id="ARBA00022450"/>
    </source>
</evidence>
<dbReference type="PATRIC" id="fig|52.7.peg.288"/>
<keyword evidence="2" id="KW-0597">Phosphoprotein</keyword>
<dbReference type="InterPro" id="IPR002123">
    <property type="entry name" value="Plipid/glycerol_acylTrfase"/>
</dbReference>
<dbReference type="EMBL" id="CP012159">
    <property type="protein sequence ID" value="AKT36153.1"/>
    <property type="molecule type" value="Genomic_DNA"/>
</dbReference>
<dbReference type="PROSITE" id="PS00455">
    <property type="entry name" value="AMP_BINDING"/>
    <property type="match status" value="1"/>
</dbReference>
<dbReference type="InterPro" id="IPR020845">
    <property type="entry name" value="AMP-binding_CS"/>
</dbReference>
<dbReference type="InterPro" id="IPR042099">
    <property type="entry name" value="ANL_N_sf"/>
</dbReference>
<dbReference type="Pfam" id="PF13193">
    <property type="entry name" value="AMP-binding_C"/>
    <property type="match status" value="1"/>
</dbReference>
<organism evidence="5 6">
    <name type="scientific">Chondromyces crocatus</name>
    <dbReference type="NCBI Taxonomy" id="52"/>
    <lineage>
        <taxon>Bacteria</taxon>
        <taxon>Pseudomonadati</taxon>
        <taxon>Myxococcota</taxon>
        <taxon>Polyangia</taxon>
        <taxon>Polyangiales</taxon>
        <taxon>Polyangiaceae</taxon>
        <taxon>Chondromyces</taxon>
    </lineage>
</organism>
<dbReference type="Pfam" id="PF01553">
    <property type="entry name" value="Acyltransferase"/>
    <property type="match status" value="1"/>
</dbReference>
<dbReference type="Pfam" id="PF07993">
    <property type="entry name" value="NAD_binding_4"/>
    <property type="match status" value="1"/>
</dbReference>
<feature type="domain" description="Carrier" evidence="4">
    <location>
        <begin position="1146"/>
        <end position="1225"/>
    </location>
</feature>
<dbReference type="CDD" id="cd09071">
    <property type="entry name" value="FAR_C"/>
    <property type="match status" value="1"/>
</dbReference>
<dbReference type="STRING" id="52.CMC5_002670"/>
<dbReference type="PANTHER" id="PTHR43767:SF1">
    <property type="entry name" value="NONRIBOSOMAL PEPTIDE SYNTHASE PES1 (EUROFUNG)-RELATED"/>
    <property type="match status" value="1"/>
</dbReference>
<dbReference type="InterPro" id="IPR009081">
    <property type="entry name" value="PP-bd_ACP"/>
</dbReference>
<keyword evidence="1" id="KW-0596">Phosphopantetheine</keyword>
<dbReference type="InterPro" id="IPR025110">
    <property type="entry name" value="AMP-bd_C"/>
</dbReference>
<protein>
    <submittedName>
        <fullName evidence="5">AMP-dependent synthetase</fullName>
    </submittedName>
</protein>
<dbReference type="SUPFAM" id="SSF51735">
    <property type="entry name" value="NAD(P)-binding Rossmann-fold domains"/>
    <property type="match status" value="1"/>
</dbReference>
<dbReference type="SMART" id="SM00563">
    <property type="entry name" value="PlsC"/>
    <property type="match status" value="1"/>
</dbReference>
<dbReference type="InterPro" id="IPR013120">
    <property type="entry name" value="FAR_NAD-bd"/>
</dbReference>
<dbReference type="Gene3D" id="3.40.50.720">
    <property type="entry name" value="NAD(P)-binding Rossmann-like Domain"/>
    <property type="match status" value="1"/>
</dbReference>
<dbReference type="SUPFAM" id="SSF47336">
    <property type="entry name" value="ACP-like"/>
    <property type="match status" value="1"/>
</dbReference>
<dbReference type="SUPFAM" id="SSF69593">
    <property type="entry name" value="Glycerol-3-phosphate (1)-acyltransferase"/>
    <property type="match status" value="1"/>
</dbReference>
<dbReference type="Gene3D" id="1.10.1200.10">
    <property type="entry name" value="ACP-like"/>
    <property type="match status" value="1"/>
</dbReference>
<dbReference type="InterPro" id="IPR036291">
    <property type="entry name" value="NAD(P)-bd_dom_sf"/>
</dbReference>
<dbReference type="Pfam" id="PF00501">
    <property type="entry name" value="AMP-binding"/>
    <property type="match status" value="1"/>
</dbReference>
<dbReference type="Proteomes" id="UP000067626">
    <property type="component" value="Chromosome"/>
</dbReference>
<feature type="region of interest" description="Disordered" evidence="3">
    <location>
        <begin position="1"/>
        <end position="34"/>
    </location>
</feature>
<keyword evidence="6" id="KW-1185">Reference proteome</keyword>
<dbReference type="SUPFAM" id="SSF56801">
    <property type="entry name" value="Acetyl-CoA synthetase-like"/>
    <property type="match status" value="1"/>
</dbReference>
<reference evidence="5 6" key="1">
    <citation type="submission" date="2015-07" db="EMBL/GenBank/DDBJ databases">
        <title>Genome analysis of myxobacterium Chondromyces crocatus Cm c5 reveals a high potential for natural compound synthesis and the genetic basis for the loss of fruiting body formation.</title>
        <authorList>
            <person name="Zaburannyi N."/>
            <person name="Bunk B."/>
            <person name="Maier J."/>
            <person name="Overmann J."/>
            <person name="Mueller R."/>
        </authorList>
    </citation>
    <scope>NUCLEOTIDE SEQUENCE [LARGE SCALE GENOMIC DNA]</scope>
    <source>
        <strain evidence="5 6">Cm c5</strain>
    </source>
</reference>
<dbReference type="InterPro" id="IPR036736">
    <property type="entry name" value="ACP-like_sf"/>
</dbReference>
<dbReference type="InterPro" id="IPR000873">
    <property type="entry name" value="AMP-dep_synth/lig_dom"/>
</dbReference>
<evidence type="ECO:0000256" key="2">
    <source>
        <dbReference type="ARBA" id="ARBA00022553"/>
    </source>
</evidence>